<evidence type="ECO:0000256" key="1">
    <source>
        <dbReference type="SAM" id="MobiDB-lite"/>
    </source>
</evidence>
<dbReference type="RefSeq" id="WP_072724068.1">
    <property type="nucleotide sequence ID" value="NZ_BDIS01000004.1"/>
</dbReference>
<evidence type="ECO:0000313" key="4">
    <source>
        <dbReference type="Proteomes" id="UP000216352"/>
    </source>
</evidence>
<evidence type="ECO:0000313" key="3">
    <source>
        <dbReference type="EMBL" id="OZG62475.1"/>
    </source>
</evidence>
<dbReference type="STRING" id="1603886.GCA_001895165_00428"/>
<keyword evidence="4" id="KW-1185">Reference proteome</keyword>
<gene>
    <name evidence="3" type="ORF">BLEM_1021</name>
</gene>
<protein>
    <submittedName>
        <fullName evidence="3">Relaxase</fullName>
    </submittedName>
</protein>
<dbReference type="AlphaFoldDB" id="A0A261FU52"/>
<name>A0A261FU52_9BIFI</name>
<dbReference type="EMBL" id="MWWX01000005">
    <property type="protein sequence ID" value="OZG62475.1"/>
    <property type="molecule type" value="Genomic_DNA"/>
</dbReference>
<feature type="compositionally biased region" description="Basic and acidic residues" evidence="1">
    <location>
        <begin position="454"/>
        <end position="465"/>
    </location>
</feature>
<feature type="domain" description="MobA/VirD2-like nuclease" evidence="2">
    <location>
        <begin position="19"/>
        <end position="156"/>
    </location>
</feature>
<dbReference type="OrthoDB" id="5688559at2"/>
<organism evidence="3 4">
    <name type="scientific">Bifidobacterium lemurum</name>
    <dbReference type="NCBI Taxonomy" id="1603886"/>
    <lineage>
        <taxon>Bacteria</taxon>
        <taxon>Bacillati</taxon>
        <taxon>Actinomycetota</taxon>
        <taxon>Actinomycetes</taxon>
        <taxon>Bifidobacteriales</taxon>
        <taxon>Bifidobacteriaceae</taxon>
        <taxon>Bifidobacterium</taxon>
    </lineage>
</organism>
<dbReference type="Proteomes" id="UP000216352">
    <property type="component" value="Unassembled WGS sequence"/>
</dbReference>
<dbReference type="InterPro" id="IPR005094">
    <property type="entry name" value="Endonuclease_MobA/VirD2"/>
</dbReference>
<proteinExistence type="predicted"/>
<dbReference type="Pfam" id="PF03432">
    <property type="entry name" value="Relaxase"/>
    <property type="match status" value="1"/>
</dbReference>
<sequence>MAYVKVKQIKTTLQKTMAYITNPAKTENYRLVSTTTGERVKNPDAMAQAFLMALDRAKGGAKRENAVLAHHIIQSFDPNDPITADEAHSLGVRFIEELSGGAHDYVIATHVDKDHLHNHILLCPNNNITHKNIRVQKGSLKQWREISDKLCAEIGLNVIPATTKERAEPSMEEVQLTARGESFKDALCVMIDRACATAGTFDEFKRELAVKGIEVNVRGSHLTYILADSNRRIRDIRLGIGYNELGVMGKIGRDTFNVIGFDQSMIAKRGDGKVRVWLPGSHRKLLLTIPIDRIVRDGRTWRAYLPEDTRQVITDPEGGYKRTVECDDLYKWFARPSFRIEDYARRRLDPSDLRGLGRRAIAQAIACDQIESSLDELRAISRTLRAGDTRQQAYDKLSAQVESDGIQMRALIAAIAEARDHGDDTTQLELQLVQIETHSAETARNAIALRRLMRRSDNEQQRKQQEMSAQKHRHRGRS</sequence>
<evidence type="ECO:0000259" key="2">
    <source>
        <dbReference type="Pfam" id="PF03432"/>
    </source>
</evidence>
<feature type="region of interest" description="Disordered" evidence="1">
    <location>
        <begin position="454"/>
        <end position="478"/>
    </location>
</feature>
<reference evidence="3 4" key="1">
    <citation type="journal article" date="2017" name="BMC Genomics">
        <title>Comparative genomic and phylogenomic analyses of the Bifidobacteriaceae family.</title>
        <authorList>
            <person name="Lugli G.A."/>
            <person name="Milani C."/>
            <person name="Turroni F."/>
            <person name="Duranti S."/>
            <person name="Mancabelli L."/>
            <person name="Mangifesta M."/>
            <person name="Ferrario C."/>
            <person name="Modesto M."/>
            <person name="Mattarelli P."/>
            <person name="Jiri K."/>
            <person name="van Sinderen D."/>
            <person name="Ventura M."/>
        </authorList>
    </citation>
    <scope>NUCLEOTIDE SEQUENCE [LARGE SCALE GENOMIC DNA]</scope>
    <source>
        <strain evidence="3 4">DSM 28807</strain>
    </source>
</reference>
<comment type="caution">
    <text evidence="3">The sequence shown here is derived from an EMBL/GenBank/DDBJ whole genome shotgun (WGS) entry which is preliminary data.</text>
</comment>
<accession>A0A261FU52</accession>